<organism evidence="3 4">
    <name type="scientific">Pedobacter metabolipauper</name>
    <dbReference type="NCBI Taxonomy" id="425513"/>
    <lineage>
        <taxon>Bacteria</taxon>
        <taxon>Pseudomonadati</taxon>
        <taxon>Bacteroidota</taxon>
        <taxon>Sphingobacteriia</taxon>
        <taxon>Sphingobacteriales</taxon>
        <taxon>Sphingobacteriaceae</taxon>
        <taxon>Pedobacter</taxon>
    </lineage>
</organism>
<dbReference type="InterPro" id="IPR050902">
    <property type="entry name" value="ABC_Transporter_SBP"/>
</dbReference>
<evidence type="ECO:0000313" key="3">
    <source>
        <dbReference type="EMBL" id="TDQ08356.1"/>
    </source>
</evidence>
<reference evidence="3 4" key="1">
    <citation type="submission" date="2019-03" db="EMBL/GenBank/DDBJ databases">
        <title>Genomic Encyclopedia of Archaeal and Bacterial Type Strains, Phase II (KMG-II): from individual species to whole genera.</title>
        <authorList>
            <person name="Goeker M."/>
        </authorList>
    </citation>
    <scope>NUCLEOTIDE SEQUENCE [LARGE SCALE GENOMIC DNA]</scope>
    <source>
        <strain evidence="3 4">DSM 19035</strain>
    </source>
</reference>
<keyword evidence="1" id="KW-0732">Signal</keyword>
<dbReference type="Gene3D" id="3.40.50.1980">
    <property type="entry name" value="Nitrogenase molybdenum iron protein domain"/>
    <property type="match status" value="2"/>
</dbReference>
<dbReference type="Proteomes" id="UP000295620">
    <property type="component" value="Unassembled WGS sequence"/>
</dbReference>
<dbReference type="SUPFAM" id="SSF53807">
    <property type="entry name" value="Helical backbone' metal receptor"/>
    <property type="match status" value="1"/>
</dbReference>
<dbReference type="NCBIfam" id="NF038402">
    <property type="entry name" value="TroA_like"/>
    <property type="match status" value="1"/>
</dbReference>
<comment type="caution">
    <text evidence="3">The sequence shown here is derived from an EMBL/GenBank/DDBJ whole genome shotgun (WGS) entry which is preliminary data.</text>
</comment>
<dbReference type="PANTHER" id="PTHR30535">
    <property type="entry name" value="VITAMIN B12-BINDING PROTEIN"/>
    <property type="match status" value="1"/>
</dbReference>
<protein>
    <submittedName>
        <fullName evidence="3">ABC-type Fe3+-hydroxamate transport system substrate-binding protein</fullName>
    </submittedName>
</protein>
<dbReference type="EMBL" id="SNYC01000005">
    <property type="protein sequence ID" value="TDQ08356.1"/>
    <property type="molecule type" value="Genomic_DNA"/>
</dbReference>
<dbReference type="AlphaFoldDB" id="A0A4R6STR8"/>
<gene>
    <name evidence="3" type="ORF">ATK78_2868</name>
</gene>
<dbReference type="PROSITE" id="PS50983">
    <property type="entry name" value="FE_B12_PBP"/>
    <property type="match status" value="1"/>
</dbReference>
<evidence type="ECO:0000313" key="4">
    <source>
        <dbReference type="Proteomes" id="UP000295620"/>
    </source>
</evidence>
<name>A0A4R6STR8_9SPHI</name>
<evidence type="ECO:0000256" key="1">
    <source>
        <dbReference type="ARBA" id="ARBA00022729"/>
    </source>
</evidence>
<sequence length="265" mass="30647">MQRTFTDQLNRTITINYPPQRIISLVPSQTELLFDLGLDQEIIGLTKFCIHPIEKFASRTKVGGTKKLNIELIRSLKPDLIIGNREENEKGQIELLMTEFPVWMSDIYELEDAKQTIQQIGELVDRGPEASYLNHLISAGFADLQTLAVQNHINQKVAYLIWRNPYMLAGKDTFINHILSLNGLQNVVKESRYPEIELEQLEILKPELIFLSSEPYPFNEKHMLEIQEVLPDAKIMLVDGEMFSWYGSRLVKAVQYLFQLQNELK</sequence>
<dbReference type="PANTHER" id="PTHR30535:SF35">
    <property type="entry name" value="PERIPLASMIC BINDING PROTEIN"/>
    <property type="match status" value="1"/>
</dbReference>
<feature type="domain" description="Fe/B12 periplasmic-binding" evidence="2">
    <location>
        <begin position="21"/>
        <end position="265"/>
    </location>
</feature>
<evidence type="ECO:0000259" key="2">
    <source>
        <dbReference type="PROSITE" id="PS50983"/>
    </source>
</evidence>
<keyword evidence="4" id="KW-1185">Reference proteome</keyword>
<dbReference type="Pfam" id="PF01497">
    <property type="entry name" value="Peripla_BP_2"/>
    <property type="match status" value="1"/>
</dbReference>
<dbReference type="InterPro" id="IPR002491">
    <property type="entry name" value="ABC_transptr_periplasmic_BD"/>
</dbReference>
<proteinExistence type="predicted"/>
<dbReference type="OrthoDB" id="9816357at2"/>
<dbReference type="RefSeq" id="WP_133576736.1">
    <property type="nucleotide sequence ID" value="NZ_SNYC01000005.1"/>
</dbReference>
<dbReference type="InterPro" id="IPR054828">
    <property type="entry name" value="Vit_B12_bind_prot"/>
</dbReference>
<accession>A0A4R6STR8</accession>